<dbReference type="AlphaFoldDB" id="A0A7Y0Q533"/>
<comment type="caution">
    <text evidence="1">The sequence shown here is derived from an EMBL/GenBank/DDBJ whole genome shotgun (WGS) entry which is preliminary data.</text>
</comment>
<proteinExistence type="predicted"/>
<dbReference type="RefSeq" id="WP_169103241.1">
    <property type="nucleotide sequence ID" value="NZ_JABBVZ010000208.1"/>
</dbReference>
<gene>
    <name evidence="1" type="ORF">HIJ39_22305</name>
</gene>
<reference evidence="1 2" key="1">
    <citation type="submission" date="2020-04" db="EMBL/GenBank/DDBJ databases">
        <authorList>
            <person name="Zhang R."/>
            <person name="Schippers A."/>
        </authorList>
    </citation>
    <scope>NUCLEOTIDE SEQUENCE [LARGE SCALE GENOMIC DNA]</scope>
    <source>
        <strain evidence="1 2">DSM 109850</strain>
    </source>
</reference>
<sequence>MAWVRWRGQSAQLLATVWEDGRSRQRVLANFHGAYSVSWSLREAVARNFPGLPIDWAAVSEALAQGPPAEPPLSPTAWDWARVEHQLQVWAHQSWGDAPERACLQAAAAVLSSWRSRHPPQEHQNSPPE</sequence>
<keyword evidence="2" id="KW-1185">Reference proteome</keyword>
<name>A0A7Y0Q533_9FIRM</name>
<accession>A0A7Y0Q533</accession>
<protein>
    <submittedName>
        <fullName evidence="1">Uncharacterized protein</fullName>
    </submittedName>
</protein>
<dbReference type="EMBL" id="JABBVZ010000208">
    <property type="protein sequence ID" value="NMP25040.1"/>
    <property type="molecule type" value="Genomic_DNA"/>
</dbReference>
<organism evidence="1 2">
    <name type="scientific">Sulfobacillus harzensis</name>
    <dbReference type="NCBI Taxonomy" id="2729629"/>
    <lineage>
        <taxon>Bacteria</taxon>
        <taxon>Bacillati</taxon>
        <taxon>Bacillota</taxon>
        <taxon>Clostridia</taxon>
        <taxon>Eubacteriales</taxon>
        <taxon>Clostridiales Family XVII. Incertae Sedis</taxon>
        <taxon>Sulfobacillus</taxon>
    </lineage>
</organism>
<evidence type="ECO:0000313" key="2">
    <source>
        <dbReference type="Proteomes" id="UP000533476"/>
    </source>
</evidence>
<evidence type="ECO:0000313" key="1">
    <source>
        <dbReference type="EMBL" id="NMP25040.1"/>
    </source>
</evidence>
<dbReference type="Proteomes" id="UP000533476">
    <property type="component" value="Unassembled WGS sequence"/>
</dbReference>